<evidence type="ECO:0000256" key="4">
    <source>
        <dbReference type="ARBA" id="ARBA00022729"/>
    </source>
</evidence>
<dbReference type="InterPro" id="IPR051063">
    <property type="entry name" value="PDI"/>
</dbReference>
<accession>A0A1E4SBZ6</accession>
<evidence type="ECO:0000256" key="5">
    <source>
        <dbReference type="ARBA" id="ARBA00023157"/>
    </source>
</evidence>
<dbReference type="InterPro" id="IPR036356">
    <property type="entry name" value="ERp29_C_sf"/>
</dbReference>
<keyword evidence="6 10" id="KW-0413">Isomerase</keyword>
<evidence type="ECO:0000313" key="10">
    <source>
        <dbReference type="EMBL" id="ODV77021.1"/>
    </source>
</evidence>
<keyword evidence="7" id="KW-0676">Redox-active center</keyword>
<evidence type="ECO:0000256" key="2">
    <source>
        <dbReference type="ARBA" id="ARBA00006347"/>
    </source>
</evidence>
<feature type="chain" id="PRO_5012158808" description="protein disulfide-isomerase" evidence="8">
    <location>
        <begin position="16"/>
        <end position="379"/>
    </location>
</feature>
<evidence type="ECO:0000256" key="7">
    <source>
        <dbReference type="ARBA" id="ARBA00023284"/>
    </source>
</evidence>
<dbReference type="RefSeq" id="XP_020062143.1">
    <property type="nucleotide sequence ID" value="XM_020208108.1"/>
</dbReference>
<comment type="similarity">
    <text evidence="2">Belongs to the protein disulfide isomerase family.</text>
</comment>
<dbReference type="GeneID" id="30982245"/>
<keyword evidence="11" id="KW-1185">Reference proteome</keyword>
<dbReference type="PANTHER" id="PTHR45672">
    <property type="entry name" value="PROTEIN DISULFIDE-ISOMERASE C17H9.14C-RELATED"/>
    <property type="match status" value="1"/>
</dbReference>
<dbReference type="SUPFAM" id="SSF52833">
    <property type="entry name" value="Thioredoxin-like"/>
    <property type="match status" value="2"/>
</dbReference>
<comment type="catalytic activity">
    <reaction evidence="1">
        <text>Catalyzes the rearrangement of -S-S- bonds in proteins.</text>
        <dbReference type="EC" id="5.3.4.1"/>
    </reaction>
</comment>
<dbReference type="PANTHER" id="PTHR45672:SF3">
    <property type="entry name" value="THIOREDOXIN DOMAIN-CONTAINING PROTEIN 5"/>
    <property type="match status" value="1"/>
</dbReference>
<name>A0A1E4SBZ6_9ASCO</name>
<dbReference type="Gene3D" id="3.40.30.10">
    <property type="entry name" value="Glutaredoxin"/>
    <property type="match status" value="2"/>
</dbReference>
<dbReference type="GO" id="GO:0006457">
    <property type="term" value="P:protein folding"/>
    <property type="evidence" value="ECO:0007669"/>
    <property type="project" value="TreeGrafter"/>
</dbReference>
<feature type="domain" description="Thioredoxin" evidence="9">
    <location>
        <begin position="132"/>
        <end position="267"/>
    </location>
</feature>
<protein>
    <recommendedName>
        <fullName evidence="3">protein disulfide-isomerase</fullName>
        <ecNumber evidence="3">5.3.4.1</ecNumber>
    </recommendedName>
</protein>
<evidence type="ECO:0000256" key="1">
    <source>
        <dbReference type="ARBA" id="ARBA00001182"/>
    </source>
</evidence>
<dbReference type="EC" id="5.3.4.1" evidence="3"/>
<evidence type="ECO:0000313" key="11">
    <source>
        <dbReference type="Proteomes" id="UP000094285"/>
    </source>
</evidence>
<dbReference type="STRING" id="984487.A0A1E4SBZ6"/>
<proteinExistence type="inferred from homology"/>
<dbReference type="InterPro" id="IPR013766">
    <property type="entry name" value="Thioredoxin_domain"/>
</dbReference>
<dbReference type="Pfam" id="PF07749">
    <property type="entry name" value="ERp29"/>
    <property type="match status" value="1"/>
</dbReference>
<dbReference type="PROSITE" id="PS51352">
    <property type="entry name" value="THIOREDOXIN_2"/>
    <property type="match status" value="2"/>
</dbReference>
<keyword evidence="5" id="KW-1015">Disulfide bond</keyword>
<evidence type="ECO:0000256" key="3">
    <source>
        <dbReference type="ARBA" id="ARBA00012723"/>
    </source>
</evidence>
<feature type="signal peptide" evidence="8">
    <location>
        <begin position="1"/>
        <end position="15"/>
    </location>
</feature>
<dbReference type="OrthoDB" id="10264505at2759"/>
<keyword evidence="4 8" id="KW-0732">Signal</keyword>
<sequence length="379" mass="43142">MRFLAILLFVACVLAYTSSPNLGQVNDKNFKDEVVDSGKYVFVDFYADWCRHCKQLMPVIEQLADIFEPYNDVLKIVKINGDKDGRKMAKKHAYQGYPTMKLFHGADEPIEYDGGRDVESISNFLQQITKIRLPGGEIKDKEEIIKVSEQLDKSNIAKLNDFSFEKEVLEANHKTVVVFSATWCPNCENLKPTLAELADTIYFNDRDVVRFGKVELDTEPAEKIADRYGINALPSILFFDPAGEKPLWFEGDRNLGALIEQINKYTGLHRTVEGRLLKTAGRVDDLDLLIKEKLLANGVDKTIVGVELLAQLQKFESVSDSSLINYYKKLINKVINGEDHFFQKELDRLSKILANDIDKLQSTTIDSMEKRSNILKVFL</sequence>
<evidence type="ECO:0000259" key="9">
    <source>
        <dbReference type="PROSITE" id="PS51352"/>
    </source>
</evidence>
<dbReference type="InterPro" id="IPR011679">
    <property type="entry name" value="ERp29_C"/>
</dbReference>
<evidence type="ECO:0000256" key="8">
    <source>
        <dbReference type="SAM" id="SignalP"/>
    </source>
</evidence>
<gene>
    <name evidence="10" type="ORF">CANTADRAFT_27434</name>
</gene>
<feature type="domain" description="Thioredoxin" evidence="9">
    <location>
        <begin position="13"/>
        <end position="130"/>
    </location>
</feature>
<dbReference type="Pfam" id="PF00085">
    <property type="entry name" value="Thioredoxin"/>
    <property type="match status" value="2"/>
</dbReference>
<reference evidence="11" key="1">
    <citation type="submission" date="2016-05" db="EMBL/GenBank/DDBJ databases">
        <title>Comparative genomics of biotechnologically important yeasts.</title>
        <authorList>
            <consortium name="DOE Joint Genome Institute"/>
            <person name="Riley R."/>
            <person name="Haridas S."/>
            <person name="Wolfe K.H."/>
            <person name="Lopes M.R."/>
            <person name="Hittinger C.T."/>
            <person name="Goker M."/>
            <person name="Salamov A."/>
            <person name="Wisecaver J."/>
            <person name="Long T.M."/>
            <person name="Aerts A.L."/>
            <person name="Barry K."/>
            <person name="Choi C."/>
            <person name="Clum A."/>
            <person name="Coughlan A.Y."/>
            <person name="Deshpande S."/>
            <person name="Douglass A.P."/>
            <person name="Hanson S.J."/>
            <person name="Klenk H.-P."/>
            <person name="Labutti K."/>
            <person name="Lapidus A."/>
            <person name="Lindquist E."/>
            <person name="Lipzen A."/>
            <person name="Meier-Kolthoff J.P."/>
            <person name="Ohm R.A."/>
            <person name="Otillar R.P."/>
            <person name="Pangilinan J."/>
            <person name="Peng Y."/>
            <person name="Rokas A."/>
            <person name="Rosa C.A."/>
            <person name="Scheuner C."/>
            <person name="Sibirny A.A."/>
            <person name="Slot J.C."/>
            <person name="Stielow J.B."/>
            <person name="Sun H."/>
            <person name="Kurtzman C.P."/>
            <person name="Blackwell M."/>
            <person name="Grigoriev I.V."/>
            <person name="Jeffries T.W."/>
        </authorList>
    </citation>
    <scope>NUCLEOTIDE SEQUENCE [LARGE SCALE GENOMIC DNA]</scope>
    <source>
        <strain evidence="11">NRRL Y-17324</strain>
    </source>
</reference>
<dbReference type="SUPFAM" id="SSF47933">
    <property type="entry name" value="ERP29 C domain-like"/>
    <property type="match status" value="1"/>
</dbReference>
<dbReference type="InterPro" id="IPR036249">
    <property type="entry name" value="Thioredoxin-like_sf"/>
</dbReference>
<evidence type="ECO:0000256" key="6">
    <source>
        <dbReference type="ARBA" id="ARBA00023235"/>
    </source>
</evidence>
<dbReference type="AlphaFoldDB" id="A0A1E4SBZ6"/>
<dbReference type="GO" id="GO:0003756">
    <property type="term" value="F:protein disulfide isomerase activity"/>
    <property type="evidence" value="ECO:0007669"/>
    <property type="project" value="UniProtKB-EC"/>
</dbReference>
<dbReference type="Gene3D" id="1.20.1150.12">
    <property type="entry name" value="Endoplasmic reticulum resident protein 29, C-terminal domain"/>
    <property type="match status" value="1"/>
</dbReference>
<organism evidence="10 11">
    <name type="scientific">Suhomyces tanzawaensis NRRL Y-17324</name>
    <dbReference type="NCBI Taxonomy" id="984487"/>
    <lineage>
        <taxon>Eukaryota</taxon>
        <taxon>Fungi</taxon>
        <taxon>Dikarya</taxon>
        <taxon>Ascomycota</taxon>
        <taxon>Saccharomycotina</taxon>
        <taxon>Pichiomycetes</taxon>
        <taxon>Debaryomycetaceae</taxon>
        <taxon>Suhomyces</taxon>
    </lineage>
</organism>
<dbReference type="EMBL" id="KV453916">
    <property type="protein sequence ID" value="ODV77021.1"/>
    <property type="molecule type" value="Genomic_DNA"/>
</dbReference>
<dbReference type="Proteomes" id="UP000094285">
    <property type="component" value="Unassembled WGS sequence"/>
</dbReference>
<dbReference type="GO" id="GO:0005783">
    <property type="term" value="C:endoplasmic reticulum"/>
    <property type="evidence" value="ECO:0007669"/>
    <property type="project" value="InterPro"/>
</dbReference>